<dbReference type="FunFam" id="1.10.630.10:FF:000018">
    <property type="entry name" value="Cytochrome P450 monooxygenase"/>
    <property type="match status" value="1"/>
</dbReference>
<evidence type="ECO:0000313" key="8">
    <source>
        <dbReference type="EMBL" id="GHE08116.1"/>
    </source>
</evidence>
<comment type="caution">
    <text evidence="8">The sequence shown here is derived from an EMBL/GenBank/DDBJ whole genome shotgun (WGS) entry which is preliminary data.</text>
</comment>
<dbReference type="SUPFAM" id="SSF48264">
    <property type="entry name" value="Cytochrome P450"/>
    <property type="match status" value="1"/>
</dbReference>
<keyword evidence="9" id="KW-1185">Reference proteome</keyword>
<gene>
    <name evidence="8" type="ORF">GCM10010339_55390</name>
</gene>
<dbReference type="RefSeq" id="WP_189956362.1">
    <property type="nucleotide sequence ID" value="NZ_BMVG01000015.1"/>
</dbReference>
<evidence type="ECO:0000256" key="1">
    <source>
        <dbReference type="ARBA" id="ARBA00010617"/>
    </source>
</evidence>
<dbReference type="InterPro" id="IPR017972">
    <property type="entry name" value="Cyt_P450_CS"/>
</dbReference>
<dbReference type="CDD" id="cd11032">
    <property type="entry name" value="P450_EryK-like"/>
    <property type="match status" value="1"/>
</dbReference>
<evidence type="ECO:0000256" key="7">
    <source>
        <dbReference type="RuleBase" id="RU000461"/>
    </source>
</evidence>
<reference evidence="8" key="2">
    <citation type="submission" date="2020-09" db="EMBL/GenBank/DDBJ databases">
        <authorList>
            <person name="Sun Q."/>
            <person name="Ohkuma M."/>
        </authorList>
    </citation>
    <scope>NUCLEOTIDE SEQUENCE</scope>
    <source>
        <strain evidence="8">JCM 4714</strain>
    </source>
</reference>
<dbReference type="GO" id="GO:0004497">
    <property type="term" value="F:monooxygenase activity"/>
    <property type="evidence" value="ECO:0007669"/>
    <property type="project" value="UniProtKB-KW"/>
</dbReference>
<keyword evidence="4 7" id="KW-0560">Oxidoreductase</keyword>
<keyword evidence="3 7" id="KW-0479">Metal-binding</keyword>
<reference evidence="8" key="1">
    <citation type="journal article" date="2014" name="Int. J. Syst. Evol. Microbiol.">
        <title>Complete genome sequence of Corynebacterium casei LMG S-19264T (=DSM 44701T), isolated from a smear-ripened cheese.</title>
        <authorList>
            <consortium name="US DOE Joint Genome Institute (JGI-PGF)"/>
            <person name="Walter F."/>
            <person name="Albersmeier A."/>
            <person name="Kalinowski J."/>
            <person name="Ruckert C."/>
        </authorList>
    </citation>
    <scope>NUCLEOTIDE SEQUENCE</scope>
    <source>
        <strain evidence="8">JCM 4714</strain>
    </source>
</reference>
<dbReference type="Pfam" id="PF00067">
    <property type="entry name" value="p450"/>
    <property type="match status" value="1"/>
</dbReference>
<dbReference type="InterPro" id="IPR001128">
    <property type="entry name" value="Cyt_P450"/>
</dbReference>
<evidence type="ECO:0000256" key="3">
    <source>
        <dbReference type="ARBA" id="ARBA00022723"/>
    </source>
</evidence>
<name>A0A918YM20_9ACTN</name>
<protein>
    <submittedName>
        <fullName evidence="8">Cytochrome P450</fullName>
    </submittedName>
</protein>
<dbReference type="InterPro" id="IPR036396">
    <property type="entry name" value="Cyt_P450_sf"/>
</dbReference>
<dbReference type="GO" id="GO:0016705">
    <property type="term" value="F:oxidoreductase activity, acting on paired donors, with incorporation or reduction of molecular oxygen"/>
    <property type="evidence" value="ECO:0007669"/>
    <property type="project" value="InterPro"/>
</dbReference>
<evidence type="ECO:0000313" key="9">
    <source>
        <dbReference type="Proteomes" id="UP000655443"/>
    </source>
</evidence>
<keyword evidence="5 7" id="KW-0408">Iron</keyword>
<dbReference type="PROSITE" id="PS00086">
    <property type="entry name" value="CYTOCHROME_P450"/>
    <property type="match status" value="1"/>
</dbReference>
<dbReference type="AlphaFoldDB" id="A0A918YM20"/>
<accession>A0A918YM20</accession>
<dbReference type="GO" id="GO:0005506">
    <property type="term" value="F:iron ion binding"/>
    <property type="evidence" value="ECO:0007669"/>
    <property type="project" value="InterPro"/>
</dbReference>
<sequence length="407" mass="44851">MTSTTPEAEPFEGPPAVVGDGKELYAWLKRMRRDAPVWLDPASGSCHVLTHADALRVLSEPSVFSSDFSSLAPPPEPGLPNFAEASLSVTDPPLHGRLRRLISQAFTPRTVAGLEPRIQAVTAELLDSVSGRTDFDLVEELSGPLPVVVIAELLGIPASDREMFRRWAEYLLPPSDEVTAGEFLEGGYAKTRAAELNEMADYLLGHVRDRRSTPREDLLSRLVAAEDDGERLSDRQMVNFSAFLLLAGHLTTTLFMSNALLSFDGTPGTLALLREDPSLISGALEEVLRYRPPVSFLYRLTREDTRIGEVDVPAGRIVVVWLLSANRDERLFTDPDRFDPRRTPGGHLTFSHGIHFCLGAPLARMESSIVLRAMLDRYADIRCGTPVYHQRPDIFGVTSLPVSVRAA</sequence>
<evidence type="ECO:0000256" key="4">
    <source>
        <dbReference type="ARBA" id="ARBA00023002"/>
    </source>
</evidence>
<evidence type="ECO:0000256" key="2">
    <source>
        <dbReference type="ARBA" id="ARBA00022617"/>
    </source>
</evidence>
<evidence type="ECO:0000256" key="6">
    <source>
        <dbReference type="ARBA" id="ARBA00023033"/>
    </source>
</evidence>
<comment type="similarity">
    <text evidence="1 7">Belongs to the cytochrome P450 family.</text>
</comment>
<dbReference type="GO" id="GO:0020037">
    <property type="term" value="F:heme binding"/>
    <property type="evidence" value="ECO:0007669"/>
    <property type="project" value="InterPro"/>
</dbReference>
<dbReference type="InterPro" id="IPR002397">
    <property type="entry name" value="Cyt_P450_B"/>
</dbReference>
<dbReference type="EMBL" id="BMVG01000015">
    <property type="protein sequence ID" value="GHE08116.1"/>
    <property type="molecule type" value="Genomic_DNA"/>
</dbReference>
<keyword evidence="6 7" id="KW-0503">Monooxygenase</keyword>
<evidence type="ECO:0000256" key="5">
    <source>
        <dbReference type="ARBA" id="ARBA00023004"/>
    </source>
</evidence>
<proteinExistence type="inferred from homology"/>
<dbReference type="PANTHER" id="PTHR46696">
    <property type="entry name" value="P450, PUTATIVE (EUROFUNG)-RELATED"/>
    <property type="match status" value="1"/>
</dbReference>
<dbReference type="PANTHER" id="PTHR46696:SF1">
    <property type="entry name" value="CYTOCHROME P450 YJIB-RELATED"/>
    <property type="match status" value="1"/>
</dbReference>
<dbReference type="Proteomes" id="UP000655443">
    <property type="component" value="Unassembled WGS sequence"/>
</dbReference>
<dbReference type="Gene3D" id="1.10.630.10">
    <property type="entry name" value="Cytochrome P450"/>
    <property type="match status" value="1"/>
</dbReference>
<keyword evidence="2 7" id="KW-0349">Heme</keyword>
<dbReference type="PRINTS" id="PR00359">
    <property type="entry name" value="BP450"/>
</dbReference>
<organism evidence="8 9">
    <name type="scientific">Streptomyces alanosinicus</name>
    <dbReference type="NCBI Taxonomy" id="68171"/>
    <lineage>
        <taxon>Bacteria</taxon>
        <taxon>Bacillati</taxon>
        <taxon>Actinomycetota</taxon>
        <taxon>Actinomycetes</taxon>
        <taxon>Kitasatosporales</taxon>
        <taxon>Streptomycetaceae</taxon>
        <taxon>Streptomyces</taxon>
    </lineage>
</organism>